<keyword evidence="5" id="KW-0833">Ubl conjugation pathway</keyword>
<protein>
    <recommendedName>
        <fullName evidence="3">RING-type E3 ubiquitin transferase</fullName>
        <ecNumber evidence="3">2.3.2.27</ecNumber>
    </recommendedName>
</protein>
<sequence>MLYFQSFRLTSHRLLHSVHKPPPWSLWINKEEIIESETMGLVRDRWRLPFRRSGFHSSSSSSSSSSLLQPPSPHTPSSVSNPPDLPPEFLCPISGALMADPVIIPSGETFERACIEACRDLSVSPPSLSADLSSSLLLIPNSALRSAIIRWCDVAGVPHPLTVSSEVASHLARLLLPAASPNSKSQTQLPNEISSPTASSSSSEQSTSSSSSSETIPAAKPQIPESPIHADPLEEKIMAKLKHAKIQELESALISLLETTRQSASCRVALGSPRLLAVLKDLLHSRHTAVKSTVLAVIVNLSLEPENKVRVVRSGVVPGIVDALRPSSTATEHAAGALFSLALEEQNRTVIGVLGAVPPLLRIFCTAELGFRARLEAGMALHYLCLSEINVTKVARIPGAVKGLISVARADARALSRVAMRLMVGMVESKEGKAAMLDGGAVEAAVAMLRNEEQEEDEEMMLRVLYGMSFGGLRFRGIARRAGAEEALEIAAGRSEGEKREMATMTLRAIRGDAEMEADVARILWAEAVETEEERSGGPSEKLAAGCRIKQDSGSGSGPNSAGF</sequence>
<evidence type="ECO:0000256" key="1">
    <source>
        <dbReference type="ARBA" id="ARBA00000900"/>
    </source>
</evidence>
<feature type="region of interest" description="Disordered" evidence="6">
    <location>
        <begin position="529"/>
        <end position="564"/>
    </location>
</feature>
<evidence type="ECO:0000256" key="2">
    <source>
        <dbReference type="ARBA" id="ARBA00004906"/>
    </source>
</evidence>
<accession>A0ABR2LXH7</accession>
<dbReference type="InterPro" id="IPR011989">
    <property type="entry name" value="ARM-like"/>
</dbReference>
<feature type="region of interest" description="Disordered" evidence="6">
    <location>
        <begin position="181"/>
        <end position="227"/>
    </location>
</feature>
<dbReference type="EC" id="2.3.2.27" evidence="3"/>
<dbReference type="InterPro" id="IPR016024">
    <property type="entry name" value="ARM-type_fold"/>
</dbReference>
<name>A0ABR2LXH7_9ASPA</name>
<evidence type="ECO:0000259" key="7">
    <source>
        <dbReference type="PROSITE" id="PS51698"/>
    </source>
</evidence>
<evidence type="ECO:0000256" key="6">
    <source>
        <dbReference type="SAM" id="MobiDB-lite"/>
    </source>
</evidence>
<feature type="region of interest" description="Disordered" evidence="6">
    <location>
        <begin position="56"/>
        <end position="84"/>
    </location>
</feature>
<dbReference type="SMART" id="SM00504">
    <property type="entry name" value="Ubox"/>
    <property type="match status" value="1"/>
</dbReference>
<comment type="pathway">
    <text evidence="2">Protein modification; protein ubiquitination.</text>
</comment>
<dbReference type="Gene3D" id="3.30.40.10">
    <property type="entry name" value="Zinc/RING finger domain, C3HC4 (zinc finger)"/>
    <property type="match status" value="1"/>
</dbReference>
<comment type="caution">
    <text evidence="8">The sequence shown here is derived from an EMBL/GenBank/DDBJ whole genome shotgun (WGS) entry which is preliminary data.</text>
</comment>
<evidence type="ECO:0000313" key="9">
    <source>
        <dbReference type="Proteomes" id="UP001412067"/>
    </source>
</evidence>
<evidence type="ECO:0000313" key="8">
    <source>
        <dbReference type="EMBL" id="KAK8953212.1"/>
    </source>
</evidence>
<dbReference type="PANTHER" id="PTHR23315">
    <property type="entry name" value="U BOX DOMAIN-CONTAINING"/>
    <property type="match status" value="1"/>
</dbReference>
<reference evidence="8 9" key="1">
    <citation type="journal article" date="2022" name="Nat. Plants">
        <title>Genomes of leafy and leafless Platanthera orchids illuminate the evolution of mycoheterotrophy.</title>
        <authorList>
            <person name="Li M.H."/>
            <person name="Liu K.W."/>
            <person name="Li Z."/>
            <person name="Lu H.C."/>
            <person name="Ye Q.L."/>
            <person name="Zhang D."/>
            <person name="Wang J.Y."/>
            <person name="Li Y.F."/>
            <person name="Zhong Z.M."/>
            <person name="Liu X."/>
            <person name="Yu X."/>
            <person name="Liu D.K."/>
            <person name="Tu X.D."/>
            <person name="Liu B."/>
            <person name="Hao Y."/>
            <person name="Liao X.Y."/>
            <person name="Jiang Y.T."/>
            <person name="Sun W.H."/>
            <person name="Chen J."/>
            <person name="Chen Y.Q."/>
            <person name="Ai Y."/>
            <person name="Zhai J.W."/>
            <person name="Wu S.S."/>
            <person name="Zhou Z."/>
            <person name="Hsiao Y.Y."/>
            <person name="Wu W.L."/>
            <person name="Chen Y.Y."/>
            <person name="Lin Y.F."/>
            <person name="Hsu J.L."/>
            <person name="Li C.Y."/>
            <person name="Wang Z.W."/>
            <person name="Zhao X."/>
            <person name="Zhong W.Y."/>
            <person name="Ma X.K."/>
            <person name="Ma L."/>
            <person name="Huang J."/>
            <person name="Chen G.Z."/>
            <person name="Huang M.Z."/>
            <person name="Huang L."/>
            <person name="Peng D.H."/>
            <person name="Luo Y.B."/>
            <person name="Zou S.Q."/>
            <person name="Chen S.P."/>
            <person name="Lan S."/>
            <person name="Tsai W.C."/>
            <person name="Van de Peer Y."/>
            <person name="Liu Z.J."/>
        </authorList>
    </citation>
    <scope>NUCLEOTIDE SEQUENCE [LARGE SCALE GENOMIC DNA]</scope>
    <source>
        <strain evidence="8">Lor288</strain>
    </source>
</reference>
<keyword evidence="9" id="KW-1185">Reference proteome</keyword>
<dbReference type="InterPro" id="IPR013083">
    <property type="entry name" value="Znf_RING/FYVE/PHD"/>
</dbReference>
<dbReference type="EMBL" id="JBBWWR010000014">
    <property type="protein sequence ID" value="KAK8953212.1"/>
    <property type="molecule type" value="Genomic_DNA"/>
</dbReference>
<dbReference type="PANTHER" id="PTHR23315:SF339">
    <property type="entry name" value="U-BOX DOMAIN-CONTAINING PROTEIN 40"/>
    <property type="match status" value="1"/>
</dbReference>
<feature type="compositionally biased region" description="Low complexity" evidence="6">
    <location>
        <begin position="192"/>
        <end position="219"/>
    </location>
</feature>
<feature type="compositionally biased region" description="Low complexity" evidence="6">
    <location>
        <begin position="56"/>
        <end position="69"/>
    </location>
</feature>
<proteinExistence type="predicted"/>
<dbReference type="PROSITE" id="PS51698">
    <property type="entry name" value="U_BOX"/>
    <property type="match status" value="1"/>
</dbReference>
<dbReference type="Gene3D" id="1.25.10.10">
    <property type="entry name" value="Leucine-rich Repeat Variant"/>
    <property type="match status" value="2"/>
</dbReference>
<dbReference type="SUPFAM" id="SSF57850">
    <property type="entry name" value="RING/U-box"/>
    <property type="match status" value="1"/>
</dbReference>
<dbReference type="InterPro" id="IPR003613">
    <property type="entry name" value="Ubox_domain"/>
</dbReference>
<dbReference type="SUPFAM" id="SSF48371">
    <property type="entry name" value="ARM repeat"/>
    <property type="match status" value="1"/>
</dbReference>
<organism evidence="8 9">
    <name type="scientific">Platanthera guangdongensis</name>
    <dbReference type="NCBI Taxonomy" id="2320717"/>
    <lineage>
        <taxon>Eukaryota</taxon>
        <taxon>Viridiplantae</taxon>
        <taxon>Streptophyta</taxon>
        <taxon>Embryophyta</taxon>
        <taxon>Tracheophyta</taxon>
        <taxon>Spermatophyta</taxon>
        <taxon>Magnoliopsida</taxon>
        <taxon>Liliopsida</taxon>
        <taxon>Asparagales</taxon>
        <taxon>Orchidaceae</taxon>
        <taxon>Orchidoideae</taxon>
        <taxon>Orchideae</taxon>
        <taxon>Orchidinae</taxon>
        <taxon>Platanthera</taxon>
    </lineage>
</organism>
<feature type="domain" description="U-box" evidence="7">
    <location>
        <begin position="84"/>
        <end position="158"/>
    </location>
</feature>
<evidence type="ECO:0000256" key="4">
    <source>
        <dbReference type="ARBA" id="ARBA00022679"/>
    </source>
</evidence>
<evidence type="ECO:0000256" key="3">
    <source>
        <dbReference type="ARBA" id="ARBA00012483"/>
    </source>
</evidence>
<dbReference type="Proteomes" id="UP001412067">
    <property type="component" value="Unassembled WGS sequence"/>
</dbReference>
<dbReference type="Pfam" id="PF04564">
    <property type="entry name" value="U-box"/>
    <property type="match status" value="1"/>
</dbReference>
<evidence type="ECO:0000256" key="5">
    <source>
        <dbReference type="ARBA" id="ARBA00022786"/>
    </source>
</evidence>
<gene>
    <name evidence="8" type="primary">PUB39</name>
    <name evidence="8" type="ORF">KSP40_PGU015688</name>
</gene>
<comment type="catalytic activity">
    <reaction evidence="1">
        <text>S-ubiquitinyl-[E2 ubiquitin-conjugating enzyme]-L-cysteine + [acceptor protein]-L-lysine = [E2 ubiquitin-conjugating enzyme]-L-cysteine + N(6)-ubiquitinyl-[acceptor protein]-L-lysine.</text>
        <dbReference type="EC" id="2.3.2.27"/>
    </reaction>
</comment>
<feature type="compositionally biased region" description="Polar residues" evidence="6">
    <location>
        <begin position="181"/>
        <end position="191"/>
    </location>
</feature>
<keyword evidence="4" id="KW-0808">Transferase</keyword>
<feature type="compositionally biased region" description="Polar residues" evidence="6">
    <location>
        <begin position="552"/>
        <end position="564"/>
    </location>
</feature>